<dbReference type="Proteomes" id="UP000076234">
    <property type="component" value="Chromosome"/>
</dbReference>
<reference evidence="3" key="1">
    <citation type="submission" date="2015-11" db="EMBL/GenBank/DDBJ databases">
        <title>Complete genome sequence of a polyethylene glycol-degrading strain Sphingopyxis terrae strain 203-1 (NBRC 15098).</title>
        <authorList>
            <person name="Yoshiyuki O."/>
            <person name="Shouta N."/>
            <person name="Nagata Y."/>
            <person name="Numata M."/>
            <person name="Tsuchikane K."/>
            <person name="Hosoyama A."/>
            <person name="Yamazoe A."/>
            <person name="Tsuda M."/>
            <person name="Fujita N."/>
            <person name="Kawai F."/>
        </authorList>
    </citation>
    <scope>NUCLEOTIDE SEQUENCE [LARGE SCALE GENOMIC DNA]</scope>
    <source>
        <strain evidence="3">203-1</strain>
    </source>
</reference>
<dbReference type="STRING" id="1219058.AOA14_03185"/>
<evidence type="ECO:0000313" key="3">
    <source>
        <dbReference type="Proteomes" id="UP000076234"/>
    </source>
</evidence>
<organism evidence="2 3">
    <name type="scientific">Sphingopyxis terrae subsp. terrae NBRC 15098</name>
    <dbReference type="NCBI Taxonomy" id="1219058"/>
    <lineage>
        <taxon>Bacteria</taxon>
        <taxon>Pseudomonadati</taxon>
        <taxon>Pseudomonadota</taxon>
        <taxon>Alphaproteobacteria</taxon>
        <taxon>Sphingomonadales</taxon>
        <taxon>Sphingomonadaceae</taxon>
        <taxon>Sphingopyxis</taxon>
    </lineage>
</organism>
<accession>A0A142VV57</accession>
<keyword evidence="1" id="KW-1133">Transmembrane helix</keyword>
<dbReference type="EMBL" id="CP013342">
    <property type="protein sequence ID" value="AMU93609.1"/>
    <property type="molecule type" value="Genomic_DNA"/>
</dbReference>
<dbReference type="AlphaFoldDB" id="A0A142VV57"/>
<dbReference type="KEGG" id="ster:AOA14_03185"/>
<sequence length="66" mass="7172">MQIVRGLAAIVGVAMVLMGLLWILQGLDIVRWPASSFMLGDIVWTRNGAVLAVLGVVLIWVGRKRA</sequence>
<feature type="transmembrane region" description="Helical" evidence="1">
    <location>
        <begin position="44"/>
        <end position="62"/>
    </location>
</feature>
<protein>
    <submittedName>
        <fullName evidence="2">Uncharacterized protein</fullName>
    </submittedName>
</protein>
<keyword evidence="1" id="KW-0812">Transmembrane</keyword>
<proteinExistence type="predicted"/>
<feature type="transmembrane region" description="Helical" evidence="1">
    <location>
        <begin position="7"/>
        <end position="24"/>
    </location>
</feature>
<reference evidence="2 3" key="2">
    <citation type="journal article" date="2016" name="Genome Announc.">
        <title>Complete Genome Sequence of Sphingopyxis terrae Strain 203-1 (NBRC 111660), a Polyethylene Glycol Degrader.</title>
        <authorList>
            <person name="Ohtsubo Y."/>
            <person name="Nonoyama S."/>
            <person name="Nagata Y."/>
            <person name="Numata M."/>
            <person name="Tsuchikane K."/>
            <person name="Hosoyama A."/>
            <person name="Yamazoe A."/>
            <person name="Tsuda M."/>
            <person name="Fujita N."/>
            <person name="Kawai F."/>
        </authorList>
    </citation>
    <scope>NUCLEOTIDE SEQUENCE [LARGE SCALE GENOMIC DNA]</scope>
    <source>
        <strain evidence="2 3">203-1</strain>
    </source>
</reference>
<gene>
    <name evidence="2" type="ORF">AOA14_03185</name>
</gene>
<name>A0A142VV57_9SPHN</name>
<keyword evidence="1" id="KW-0472">Membrane</keyword>
<evidence type="ECO:0000256" key="1">
    <source>
        <dbReference type="SAM" id="Phobius"/>
    </source>
</evidence>
<evidence type="ECO:0000313" key="2">
    <source>
        <dbReference type="EMBL" id="AMU93609.1"/>
    </source>
</evidence>
<dbReference type="RefSeq" id="WP_062900721.1">
    <property type="nucleotide sequence ID" value="NZ_CP013342.1"/>
</dbReference>